<feature type="region of interest" description="Disordered" evidence="1">
    <location>
        <begin position="177"/>
        <end position="200"/>
    </location>
</feature>
<dbReference type="WBParaSite" id="L893_g9845.t1">
    <property type="protein sequence ID" value="L893_g9845.t1"/>
    <property type="gene ID" value="L893_g9845"/>
</dbReference>
<organism evidence="2 3">
    <name type="scientific">Steinernema glaseri</name>
    <dbReference type="NCBI Taxonomy" id="37863"/>
    <lineage>
        <taxon>Eukaryota</taxon>
        <taxon>Metazoa</taxon>
        <taxon>Ecdysozoa</taxon>
        <taxon>Nematoda</taxon>
        <taxon>Chromadorea</taxon>
        <taxon>Rhabditida</taxon>
        <taxon>Tylenchina</taxon>
        <taxon>Panagrolaimomorpha</taxon>
        <taxon>Strongyloidoidea</taxon>
        <taxon>Steinernematidae</taxon>
        <taxon>Steinernema</taxon>
    </lineage>
</organism>
<proteinExistence type="predicted"/>
<evidence type="ECO:0000313" key="3">
    <source>
        <dbReference type="WBParaSite" id="L893_g9845.t1"/>
    </source>
</evidence>
<evidence type="ECO:0000313" key="2">
    <source>
        <dbReference type="Proteomes" id="UP000095287"/>
    </source>
</evidence>
<dbReference type="Proteomes" id="UP000095287">
    <property type="component" value="Unplaced"/>
</dbReference>
<feature type="compositionally biased region" description="Basic and acidic residues" evidence="1">
    <location>
        <begin position="105"/>
        <end position="116"/>
    </location>
</feature>
<feature type="compositionally biased region" description="Basic and acidic residues" evidence="1">
    <location>
        <begin position="178"/>
        <end position="194"/>
    </location>
</feature>
<protein>
    <submittedName>
        <fullName evidence="3">ATP synthase beta subunit</fullName>
    </submittedName>
</protein>
<evidence type="ECO:0000256" key="1">
    <source>
        <dbReference type="SAM" id="MobiDB-lite"/>
    </source>
</evidence>
<reference evidence="3" key="1">
    <citation type="submission" date="2016-11" db="UniProtKB">
        <authorList>
            <consortium name="WormBaseParasite"/>
        </authorList>
    </citation>
    <scope>IDENTIFICATION</scope>
</reference>
<feature type="region of interest" description="Disordered" evidence="1">
    <location>
        <begin position="105"/>
        <end position="158"/>
    </location>
</feature>
<feature type="compositionally biased region" description="Basic and acidic residues" evidence="1">
    <location>
        <begin position="129"/>
        <end position="151"/>
    </location>
</feature>
<keyword evidence="2" id="KW-1185">Reference proteome</keyword>
<name>A0A1I8AW89_9BILA</name>
<dbReference type="AlphaFoldDB" id="A0A1I8AW89"/>
<sequence length="260" mass="29152">FADARPGKDGFGKHRATEQRADLQADHRKHRDQRVAQAVHEHHPCRRQALGPCGADVVLAQHFEHRGAGHACDHRQRDGAEHDGRQDQVHQRVLERAFLVAEQGVDEHEAGGRLDVVEQVDAPGHRRPAQPDREEHDQDQAPPEDRHRAEPFHGLGVHLGVDPAFAHHHLHRVTGDQAYEREREQGDAEERRDQQAQTPCNKTKHRVVYLISLRHACERPGADAASVIVLLHPRGGEVVVGHRVDDVALDVLAQGGEHLR</sequence>
<accession>A0A1I8AW89</accession>
<feature type="compositionally biased region" description="Basic and acidic residues" evidence="1">
    <location>
        <begin position="1"/>
        <end position="26"/>
    </location>
</feature>
<feature type="region of interest" description="Disordered" evidence="1">
    <location>
        <begin position="1"/>
        <end position="27"/>
    </location>
</feature>